<dbReference type="PANTHER" id="PTHR11949:SF53">
    <property type="entry name" value="IRF TRYPTOPHAN PENTAD REPEAT DOMAIN-CONTAINING PROTEIN"/>
    <property type="match status" value="1"/>
</dbReference>
<dbReference type="SUPFAM" id="SSF49879">
    <property type="entry name" value="SMAD/FHA domain"/>
    <property type="match status" value="1"/>
</dbReference>
<dbReference type="InterPro" id="IPR017855">
    <property type="entry name" value="SMAD-like_dom_sf"/>
</dbReference>
<reference evidence="2 3" key="1">
    <citation type="journal article" date="2021" name="Elife">
        <title>Chloroplast acquisition without the gene transfer in kleptoplastic sea slugs, Plakobranchus ocellatus.</title>
        <authorList>
            <person name="Maeda T."/>
            <person name="Takahashi S."/>
            <person name="Yoshida T."/>
            <person name="Shimamura S."/>
            <person name="Takaki Y."/>
            <person name="Nagai Y."/>
            <person name="Toyoda A."/>
            <person name="Suzuki Y."/>
            <person name="Arimoto A."/>
            <person name="Ishii H."/>
            <person name="Satoh N."/>
            <person name="Nishiyama T."/>
            <person name="Hasebe M."/>
            <person name="Maruyama T."/>
            <person name="Minagawa J."/>
            <person name="Obokata J."/>
            <person name="Shigenobu S."/>
        </authorList>
    </citation>
    <scope>NUCLEOTIDE SEQUENCE [LARGE SCALE GENOMIC DNA]</scope>
</reference>
<dbReference type="Gene3D" id="1.10.10.10">
    <property type="entry name" value="Winged helix-like DNA-binding domain superfamily/Winged helix DNA-binding domain"/>
    <property type="match status" value="1"/>
</dbReference>
<evidence type="ECO:0000313" key="3">
    <source>
        <dbReference type="Proteomes" id="UP000762676"/>
    </source>
</evidence>
<dbReference type="PROSITE" id="PS51507">
    <property type="entry name" value="IRF_2"/>
    <property type="match status" value="1"/>
</dbReference>
<dbReference type="Pfam" id="PF00605">
    <property type="entry name" value="IRF"/>
    <property type="match status" value="1"/>
</dbReference>
<sequence length="608" mass="69482">MEHPTKSKTKWLRNFMLKVLETDSCSTVAWTNKAFGEFKIEWYHINKIDSREVPEKFKIFLLYAFEKGHYKKGDKPNYTKYKTQLRSALTKIDDFIELTKEKDQELIKIDGKPCRIFRFSDWDVENTHRSPDSTVVFDVELPNHKLSQPHPSQLSQDEMLNLPSFLYENNTNIEVGHERKTVESHPYTMQMTTQSSDYKSFNMNMQMTTQSSDPNSFNMKPLLLPGNIGSPSSAHGSLGSQLLLELEAQQANVPNMLQTPLDCDILHQAMKVSEIPVPSTKDASAETPFLTKQEKITGMGSFSSNPMLGAGAESHTGIENFGDILQYCDGKLPSSEFFSTEQAQGIPSLSPDLQAIPFYDLIPSMPQHLDRPECQSMEVSSSGFSDADHEMLVYLFYGRPKTKVLERTVNTKGCRLCFGDKVFDHAFTDYEKMYGPKTVEELQMPPVDELPTHDKSIKDFISEVLDKMKRGLVLTFKDGDIYADRKSYCKIFAYDSCLNCQPLERSKSTDATQKVFDFKKFKESLEKGPRQEPYFILTFARTIEPDRPKVDPLDNVLVYAYVYHKIAQHMAQAYESSQSSHSSIQKLALSDLNTMDKLEENFRKMATK</sequence>
<dbReference type="EMBL" id="BMAT01000887">
    <property type="protein sequence ID" value="GFR75252.1"/>
    <property type="molecule type" value="Genomic_DNA"/>
</dbReference>
<name>A0AAV4FPI7_9GAST</name>
<keyword evidence="3" id="KW-1185">Reference proteome</keyword>
<dbReference type="Gene3D" id="2.60.200.10">
    <property type="match status" value="1"/>
</dbReference>
<dbReference type="PANTHER" id="PTHR11949">
    <property type="entry name" value="INTERFERON REGULATORY FACTOR"/>
    <property type="match status" value="1"/>
</dbReference>
<dbReference type="GO" id="GO:0002376">
    <property type="term" value="P:immune system process"/>
    <property type="evidence" value="ECO:0007669"/>
    <property type="project" value="TreeGrafter"/>
</dbReference>
<accession>A0AAV4FPI7</accession>
<comment type="caution">
    <text evidence="2">The sequence shown here is derived from an EMBL/GenBank/DDBJ whole genome shotgun (WGS) entry which is preliminary data.</text>
</comment>
<dbReference type="GO" id="GO:0000978">
    <property type="term" value="F:RNA polymerase II cis-regulatory region sequence-specific DNA binding"/>
    <property type="evidence" value="ECO:0007669"/>
    <property type="project" value="TreeGrafter"/>
</dbReference>
<evidence type="ECO:0000313" key="2">
    <source>
        <dbReference type="EMBL" id="GFR75252.1"/>
    </source>
</evidence>
<gene>
    <name evidence="2" type="ORF">ElyMa_000450900</name>
</gene>
<dbReference type="GO" id="GO:0000981">
    <property type="term" value="F:DNA-binding transcription factor activity, RNA polymerase II-specific"/>
    <property type="evidence" value="ECO:0007669"/>
    <property type="project" value="TreeGrafter"/>
</dbReference>
<dbReference type="InterPro" id="IPR001346">
    <property type="entry name" value="Interferon_reg_fact_DNA-bd_dom"/>
</dbReference>
<dbReference type="Proteomes" id="UP000762676">
    <property type="component" value="Unassembled WGS sequence"/>
</dbReference>
<feature type="domain" description="IRF tryptophan pentad repeat" evidence="1">
    <location>
        <begin position="9"/>
        <end position="121"/>
    </location>
</feature>
<protein>
    <submittedName>
        <fullName evidence="2">Interferon regulatory factor 5</fullName>
    </submittedName>
</protein>
<dbReference type="Pfam" id="PF10401">
    <property type="entry name" value="IRF-3"/>
    <property type="match status" value="1"/>
</dbReference>
<dbReference type="InterPro" id="IPR019471">
    <property type="entry name" value="Interferon_reg_factor-3"/>
</dbReference>
<dbReference type="SUPFAM" id="SSF46785">
    <property type="entry name" value="Winged helix' DNA-binding domain"/>
    <property type="match status" value="1"/>
</dbReference>
<dbReference type="SMART" id="SM01243">
    <property type="entry name" value="IRF-3"/>
    <property type="match status" value="1"/>
</dbReference>
<dbReference type="SMART" id="SM00348">
    <property type="entry name" value="IRF"/>
    <property type="match status" value="1"/>
</dbReference>
<organism evidence="2 3">
    <name type="scientific">Elysia marginata</name>
    <dbReference type="NCBI Taxonomy" id="1093978"/>
    <lineage>
        <taxon>Eukaryota</taxon>
        <taxon>Metazoa</taxon>
        <taxon>Spiralia</taxon>
        <taxon>Lophotrochozoa</taxon>
        <taxon>Mollusca</taxon>
        <taxon>Gastropoda</taxon>
        <taxon>Heterobranchia</taxon>
        <taxon>Euthyneura</taxon>
        <taxon>Panpulmonata</taxon>
        <taxon>Sacoglossa</taxon>
        <taxon>Placobranchoidea</taxon>
        <taxon>Plakobranchidae</taxon>
        <taxon>Elysia</taxon>
    </lineage>
</organism>
<proteinExistence type="predicted"/>
<dbReference type="GO" id="GO:0045893">
    <property type="term" value="P:positive regulation of DNA-templated transcription"/>
    <property type="evidence" value="ECO:0007669"/>
    <property type="project" value="UniProtKB-ARBA"/>
</dbReference>
<dbReference type="InterPro" id="IPR036390">
    <property type="entry name" value="WH_DNA-bd_sf"/>
</dbReference>
<evidence type="ECO:0000259" key="1">
    <source>
        <dbReference type="PROSITE" id="PS51507"/>
    </source>
</evidence>
<dbReference type="GO" id="GO:0005634">
    <property type="term" value="C:nucleus"/>
    <property type="evidence" value="ECO:0007669"/>
    <property type="project" value="TreeGrafter"/>
</dbReference>
<dbReference type="InterPro" id="IPR008984">
    <property type="entry name" value="SMAD_FHA_dom_sf"/>
</dbReference>
<dbReference type="AlphaFoldDB" id="A0AAV4FPI7"/>
<dbReference type="InterPro" id="IPR036388">
    <property type="entry name" value="WH-like_DNA-bd_sf"/>
</dbReference>